<gene>
    <name evidence="2" type="ORF">CI109_101931</name>
</gene>
<sequence length="723" mass="81358">MPYMYDMPVGHEVFSQRARGADVEYSGSDVELLKLLNGGYQRPSSFSEARGYGREAEVEEIDEDFMLSGRQARMSFNGHPYPSIGPEASAFSRPRDEWMYGDNTGAPRGAMHMQEPNFHHYNDRQEPPLAFPSGNAFAFDHEPVPDPVIGYSRQQQHSVWSPPQQAWPNFQPTDFRAPLLHPRLVQLPERPITPHDTYRYPASHVEYTYVAPAIPEVSAESVNAAFAMWYAAQVINILDIPGQYRPGVGGASDELWGPGGREKDAWLRVGRSPPDYSKPWGRMGMTQTPVPKPRPVHHRRPELEARDPWNVAWSHADKPSPDFVSFILDMIQRMTISPTALVAGVWFLQGLGLHEGDGTKGAELRDFLREYRSYEPEAIERRVATLGLILAGKWLDDNSFLTKSWCEVTTIPVKQLDIMERCALHDLNFSLFVPVSSWVDHVNKLYTALISKVLPDEVDDIVIPFIDQMVTEAREVELDDPQSASSSPNYDRRLSAEELPAAADQAISRDWGSFARTYAQVPTDHAPWDTRGADIDVEMERAERSVDALVNEEEDEEEEEFLDYDGAKRWLPPVSELKRSTSNSSERSYGSDNSHQRVTSYPSYTNHVAIDEFASSSRHRSSSDWTSLGSKPTKTSDWRSADAFDYDQRIAPSCCQRCDGQKSVHKRSPLGSRGHPNIGYPIEPGISVVAPPTQLYEPISEFGYMGASSLSGTKRWGTSASQW</sequence>
<evidence type="ECO:0000313" key="3">
    <source>
        <dbReference type="Proteomes" id="UP000322225"/>
    </source>
</evidence>
<protein>
    <recommendedName>
        <fullName evidence="4">Cyclin N-terminal domain-containing protein</fullName>
    </recommendedName>
</protein>
<evidence type="ECO:0008006" key="4">
    <source>
        <dbReference type="Google" id="ProtNLM"/>
    </source>
</evidence>
<feature type="compositionally biased region" description="Polar residues" evidence="1">
    <location>
        <begin position="580"/>
        <end position="601"/>
    </location>
</feature>
<organism evidence="2 3">
    <name type="scientific">Kwoniella shandongensis</name>
    <dbReference type="NCBI Taxonomy" id="1734106"/>
    <lineage>
        <taxon>Eukaryota</taxon>
        <taxon>Fungi</taxon>
        <taxon>Dikarya</taxon>
        <taxon>Basidiomycota</taxon>
        <taxon>Agaricomycotina</taxon>
        <taxon>Tremellomycetes</taxon>
        <taxon>Tremellales</taxon>
        <taxon>Cryptococcaceae</taxon>
        <taxon>Kwoniella</taxon>
    </lineage>
</organism>
<feature type="region of interest" description="Disordered" evidence="1">
    <location>
        <begin position="615"/>
        <end position="636"/>
    </location>
</feature>
<reference evidence="2" key="2">
    <citation type="submission" date="2024-01" db="EMBL/GenBank/DDBJ databases">
        <title>Comparative genomics of Cryptococcus and Kwoniella reveals pathogenesis evolution and contrasting modes of karyotype evolution via chromosome fusion or intercentromeric recombination.</title>
        <authorList>
            <person name="Coelho M.A."/>
            <person name="David-Palma M."/>
            <person name="Shea T."/>
            <person name="Bowers K."/>
            <person name="McGinley-Smith S."/>
            <person name="Mohammad A.W."/>
            <person name="Gnirke A."/>
            <person name="Yurkov A.M."/>
            <person name="Nowrousian M."/>
            <person name="Sun S."/>
            <person name="Cuomo C.A."/>
            <person name="Heitman J."/>
        </authorList>
    </citation>
    <scope>NUCLEOTIDE SEQUENCE</scope>
    <source>
        <strain evidence="2">CBS 12478</strain>
    </source>
</reference>
<feature type="compositionally biased region" description="Polar residues" evidence="1">
    <location>
        <begin position="624"/>
        <end position="633"/>
    </location>
</feature>
<name>A0AAJ8LHP9_9TREE</name>
<dbReference type="InterPro" id="IPR013922">
    <property type="entry name" value="Cyclin_PHO80-like"/>
</dbReference>
<dbReference type="GO" id="GO:0005634">
    <property type="term" value="C:nucleus"/>
    <property type="evidence" value="ECO:0007669"/>
    <property type="project" value="TreeGrafter"/>
</dbReference>
<dbReference type="PANTHER" id="PTHR15615">
    <property type="match status" value="1"/>
</dbReference>
<keyword evidence="3" id="KW-1185">Reference proteome</keyword>
<dbReference type="EMBL" id="CP144053">
    <property type="protein sequence ID" value="WWD17490.1"/>
    <property type="molecule type" value="Genomic_DNA"/>
</dbReference>
<dbReference type="RefSeq" id="XP_065823125.1">
    <property type="nucleotide sequence ID" value="XM_065967053.1"/>
</dbReference>
<accession>A0AAJ8LHP9</accession>
<evidence type="ECO:0000313" key="2">
    <source>
        <dbReference type="EMBL" id="WWD17490.1"/>
    </source>
</evidence>
<dbReference type="GO" id="GO:0019901">
    <property type="term" value="F:protein kinase binding"/>
    <property type="evidence" value="ECO:0007669"/>
    <property type="project" value="InterPro"/>
</dbReference>
<evidence type="ECO:0000256" key="1">
    <source>
        <dbReference type="SAM" id="MobiDB-lite"/>
    </source>
</evidence>
<dbReference type="GO" id="GO:0000307">
    <property type="term" value="C:cyclin-dependent protein kinase holoenzyme complex"/>
    <property type="evidence" value="ECO:0007669"/>
    <property type="project" value="TreeGrafter"/>
</dbReference>
<dbReference type="GO" id="GO:0016538">
    <property type="term" value="F:cyclin-dependent protein serine/threonine kinase regulator activity"/>
    <property type="evidence" value="ECO:0007669"/>
    <property type="project" value="TreeGrafter"/>
</dbReference>
<dbReference type="Gene3D" id="1.10.472.10">
    <property type="entry name" value="Cyclin-like"/>
    <property type="match status" value="1"/>
</dbReference>
<reference evidence="2" key="1">
    <citation type="submission" date="2017-08" db="EMBL/GenBank/DDBJ databases">
        <authorList>
            <person name="Cuomo C."/>
            <person name="Billmyre B."/>
            <person name="Heitman J."/>
        </authorList>
    </citation>
    <scope>NUCLEOTIDE SEQUENCE</scope>
    <source>
        <strain evidence="2">CBS 12478</strain>
    </source>
</reference>
<dbReference type="Proteomes" id="UP000322225">
    <property type="component" value="Chromosome 3"/>
</dbReference>
<proteinExistence type="predicted"/>
<dbReference type="CDD" id="cd20557">
    <property type="entry name" value="CYCLIN_ScPCL1-like"/>
    <property type="match status" value="1"/>
</dbReference>
<dbReference type="PANTHER" id="PTHR15615:SF120">
    <property type="entry name" value="CYCLIN N-TERMINAL DOMAIN-CONTAINING PROTEIN"/>
    <property type="match status" value="1"/>
</dbReference>
<feature type="region of interest" description="Disordered" evidence="1">
    <location>
        <begin position="277"/>
        <end position="299"/>
    </location>
</feature>
<feature type="region of interest" description="Disordered" evidence="1">
    <location>
        <begin position="575"/>
        <end position="601"/>
    </location>
</feature>
<dbReference type="GeneID" id="43590702"/>
<dbReference type="KEGG" id="ksn:43590702"/>
<dbReference type="AlphaFoldDB" id="A0AAJ8LHP9"/>